<evidence type="ECO:0000256" key="8">
    <source>
        <dbReference type="ARBA" id="ARBA00023136"/>
    </source>
</evidence>
<comment type="similarity">
    <text evidence="2 9">Belongs to the PI3/PI4-kinase family. Type II PI4K subfamily.</text>
</comment>
<evidence type="ECO:0000256" key="6">
    <source>
        <dbReference type="ARBA" id="ARBA00022777"/>
    </source>
</evidence>
<evidence type="ECO:0000313" key="12">
    <source>
        <dbReference type="Proteomes" id="UP001148838"/>
    </source>
</evidence>
<dbReference type="InterPro" id="IPR000403">
    <property type="entry name" value="PI3/4_kinase_cat_dom"/>
</dbReference>
<reference evidence="11 12" key="1">
    <citation type="journal article" date="2022" name="Allergy">
        <title>Genome assembly and annotation of Periplaneta americana reveal a comprehensive cockroach allergen profile.</title>
        <authorList>
            <person name="Wang L."/>
            <person name="Xiong Q."/>
            <person name="Saelim N."/>
            <person name="Wang L."/>
            <person name="Nong W."/>
            <person name="Wan A.T."/>
            <person name="Shi M."/>
            <person name="Liu X."/>
            <person name="Cao Q."/>
            <person name="Hui J.H.L."/>
            <person name="Sookrung N."/>
            <person name="Leung T.F."/>
            <person name="Tungtrongchitr A."/>
            <person name="Tsui S.K.W."/>
        </authorList>
    </citation>
    <scope>NUCLEOTIDE SEQUENCE [LARGE SCALE GENOMIC DNA]</scope>
    <source>
        <strain evidence="11">PWHHKU_190912</strain>
    </source>
</reference>
<dbReference type="Proteomes" id="UP001148838">
    <property type="component" value="Unassembled WGS sequence"/>
</dbReference>
<keyword evidence="3" id="KW-1003">Cell membrane</keyword>
<dbReference type="Pfam" id="PF00454">
    <property type="entry name" value="PI3_PI4_kinase"/>
    <property type="match status" value="1"/>
</dbReference>
<organism evidence="11 12">
    <name type="scientific">Periplaneta americana</name>
    <name type="common">American cockroach</name>
    <name type="synonym">Blatta americana</name>
    <dbReference type="NCBI Taxonomy" id="6978"/>
    <lineage>
        <taxon>Eukaryota</taxon>
        <taxon>Metazoa</taxon>
        <taxon>Ecdysozoa</taxon>
        <taxon>Arthropoda</taxon>
        <taxon>Hexapoda</taxon>
        <taxon>Insecta</taxon>
        <taxon>Pterygota</taxon>
        <taxon>Neoptera</taxon>
        <taxon>Polyneoptera</taxon>
        <taxon>Dictyoptera</taxon>
        <taxon>Blattodea</taxon>
        <taxon>Blattoidea</taxon>
        <taxon>Blattidae</taxon>
        <taxon>Blattinae</taxon>
        <taxon>Periplaneta</taxon>
    </lineage>
</organism>
<dbReference type="EC" id="2.7.1.67" evidence="9"/>
<evidence type="ECO:0000256" key="7">
    <source>
        <dbReference type="ARBA" id="ARBA00022840"/>
    </source>
</evidence>
<evidence type="ECO:0000256" key="5">
    <source>
        <dbReference type="ARBA" id="ARBA00022741"/>
    </source>
</evidence>
<evidence type="ECO:0000313" key="11">
    <source>
        <dbReference type="EMBL" id="KAJ4450605.1"/>
    </source>
</evidence>
<evidence type="ECO:0000256" key="4">
    <source>
        <dbReference type="ARBA" id="ARBA00022679"/>
    </source>
</evidence>
<keyword evidence="12" id="KW-1185">Reference proteome</keyword>
<keyword evidence="5 9" id="KW-0547">Nucleotide-binding</keyword>
<evidence type="ECO:0000256" key="9">
    <source>
        <dbReference type="RuleBase" id="RU367084"/>
    </source>
</evidence>
<name>A0ABQ8TY77_PERAM</name>
<evidence type="ECO:0000259" key="10">
    <source>
        <dbReference type="PROSITE" id="PS50290"/>
    </source>
</evidence>
<evidence type="ECO:0000256" key="2">
    <source>
        <dbReference type="ARBA" id="ARBA00008941"/>
    </source>
</evidence>
<dbReference type="PANTHER" id="PTHR12865:SF1">
    <property type="entry name" value="PHOSPHATIDYLINOSITOL 4-KINASE TYPE 2"/>
    <property type="match status" value="1"/>
</dbReference>
<gene>
    <name evidence="11" type="primary">PI4K2B</name>
    <name evidence="11" type="ORF">ANN_02031</name>
</gene>
<keyword evidence="6 9" id="KW-0418">Kinase</keyword>
<accession>A0ABQ8TY77</accession>
<comment type="subcellular location">
    <subcellularLocation>
        <location evidence="1">Cell membrane</location>
    </subcellularLocation>
    <subcellularLocation>
        <location evidence="9">Membrane</location>
        <topology evidence="9">Peripheral membrane protein</topology>
    </subcellularLocation>
</comment>
<proteinExistence type="inferred from homology"/>
<dbReference type="EMBL" id="JAJSOF020000001">
    <property type="protein sequence ID" value="KAJ4450605.1"/>
    <property type="molecule type" value="Genomic_DNA"/>
</dbReference>
<comment type="catalytic activity">
    <reaction evidence="9">
        <text>a 1,2-diacyl-sn-glycero-3-phospho-(1D-myo-inositol) + ATP = a 1,2-diacyl-sn-glycero-3-phospho-(1D-myo-inositol 4-phosphate) + ADP + H(+)</text>
        <dbReference type="Rhea" id="RHEA:19877"/>
        <dbReference type="ChEBI" id="CHEBI:15378"/>
        <dbReference type="ChEBI" id="CHEBI:30616"/>
        <dbReference type="ChEBI" id="CHEBI:57880"/>
        <dbReference type="ChEBI" id="CHEBI:58178"/>
        <dbReference type="ChEBI" id="CHEBI:456216"/>
        <dbReference type="EC" id="2.7.1.67"/>
    </reaction>
</comment>
<keyword evidence="4 9" id="KW-0808">Transferase</keyword>
<dbReference type="PANTHER" id="PTHR12865">
    <property type="entry name" value="PHOSPHATIDYLINOSITOL 4-KINASE TYPE-II"/>
    <property type="match status" value="1"/>
</dbReference>
<keyword evidence="7 9" id="KW-0067">ATP-binding</keyword>
<evidence type="ECO:0000256" key="3">
    <source>
        <dbReference type="ARBA" id="ARBA00022475"/>
    </source>
</evidence>
<keyword evidence="8 9" id="KW-0472">Membrane</keyword>
<protein>
    <recommendedName>
        <fullName evidence="9">Phosphatidylinositol 4-kinase type 2</fullName>
        <ecNumber evidence="9">2.7.1.67</ecNumber>
    </recommendedName>
</protein>
<comment type="caution">
    <text evidence="11">The sequence shown here is derived from an EMBL/GenBank/DDBJ whole genome shotgun (WGS) entry which is preliminary data.</text>
</comment>
<sequence>MSKETNCCGTHKTYEKRIVGVFKPKDEEPYGRLNPKWTKWMHKLCCPCCFGRSCLIPNQGYLSEAGASLVDQKLQLRVVPKTKVVKLVSETFNYPRIDREKARVKRAIMEQFPNVGRHFNRIGLRPKVGSFQLFVDGYKDADYWLRRFEVDPLPPKVQRDFQLKFERLVVLDYIIRNTDRGNDNWLIRYDQPNIQSVAGAGGELEDATEWNLVQLPEIAIAAIDNGLAFPFKHPDSWRAYPYHWAWLPQAKVPFSKETRELVLPQLSDMNFVQDLCDDLYLLFKQDKGFDRHMFERQMSVMRGQILNLTQALKDGKSPVQLVQMPAVIVERSKGHVGTTSRFRSFSDTFTQRFQNKSPFFSWC</sequence>
<feature type="domain" description="PI3K/PI4K catalytic" evidence="10">
    <location>
        <begin position="1"/>
        <end position="331"/>
    </location>
</feature>
<dbReference type="PROSITE" id="PS50290">
    <property type="entry name" value="PI3_4_KINASE_3"/>
    <property type="match status" value="1"/>
</dbReference>
<evidence type="ECO:0000256" key="1">
    <source>
        <dbReference type="ARBA" id="ARBA00004236"/>
    </source>
</evidence>
<dbReference type="InterPro" id="IPR039756">
    <property type="entry name" value="Lsb6/PI4K2"/>
</dbReference>